<protein>
    <submittedName>
        <fullName evidence="1">Unnamed protein product</fullName>
    </submittedName>
</protein>
<keyword evidence="2" id="KW-1185">Reference proteome</keyword>
<organism evidence="1 2">
    <name type="scientific">Phytophthora fragariaefolia</name>
    <dbReference type="NCBI Taxonomy" id="1490495"/>
    <lineage>
        <taxon>Eukaryota</taxon>
        <taxon>Sar</taxon>
        <taxon>Stramenopiles</taxon>
        <taxon>Oomycota</taxon>
        <taxon>Peronosporomycetes</taxon>
        <taxon>Peronosporales</taxon>
        <taxon>Peronosporaceae</taxon>
        <taxon>Phytophthora</taxon>
    </lineage>
</organism>
<sequence>MEHYLAQHLADDPHGVGWSGDLVAFAEEPHHVLAFKALAQEPTIPRVDQLGANAHAVHHSKPARLERHGASGSRIRSEFGHHRLVIRAQFACVQHAALAAREEAQVGHTRLQNFQRFVRPRAGGGRELVDLVALELPLLPPEQQQQHSDEYNADEMMAQDTKQYRSRCTDPPAGVSASRSSAFCSLVSALTLAAPRCSNSADLTLSRSPLDRNVCSASKRVNTATCHILVLSPPQRLAEWPAG</sequence>
<reference evidence="1" key="1">
    <citation type="submission" date="2023-04" db="EMBL/GenBank/DDBJ databases">
        <title>Phytophthora fragariaefolia NBRC 109709.</title>
        <authorList>
            <person name="Ichikawa N."/>
            <person name="Sato H."/>
            <person name="Tonouchi N."/>
        </authorList>
    </citation>
    <scope>NUCLEOTIDE SEQUENCE</scope>
    <source>
        <strain evidence="1">NBRC 109709</strain>
    </source>
</reference>
<evidence type="ECO:0000313" key="2">
    <source>
        <dbReference type="Proteomes" id="UP001165121"/>
    </source>
</evidence>
<evidence type="ECO:0000313" key="1">
    <source>
        <dbReference type="EMBL" id="GMF16330.1"/>
    </source>
</evidence>
<dbReference type="Proteomes" id="UP001165121">
    <property type="component" value="Unassembled WGS sequence"/>
</dbReference>
<name>A0A9W6WT05_9STRA</name>
<comment type="caution">
    <text evidence="1">The sequence shown here is derived from an EMBL/GenBank/DDBJ whole genome shotgun (WGS) entry which is preliminary data.</text>
</comment>
<gene>
    <name evidence="1" type="ORF">Pfra01_000077200</name>
</gene>
<accession>A0A9W6WT05</accession>
<dbReference type="EMBL" id="BSXT01000060">
    <property type="protein sequence ID" value="GMF16330.1"/>
    <property type="molecule type" value="Genomic_DNA"/>
</dbReference>
<dbReference type="AlphaFoldDB" id="A0A9W6WT05"/>
<proteinExistence type="predicted"/>